<name>A0A0A6UP54_ACTUT</name>
<comment type="caution">
    <text evidence="3">The sequence shown here is derived from an EMBL/GenBank/DDBJ whole genome shotgun (WGS) entry which is preliminary data.</text>
</comment>
<dbReference type="InterPro" id="IPR029058">
    <property type="entry name" value="AB_hydrolase_fold"/>
</dbReference>
<evidence type="ECO:0000259" key="2">
    <source>
        <dbReference type="Pfam" id="PF00975"/>
    </source>
</evidence>
<dbReference type="Gene3D" id="3.40.50.1820">
    <property type="entry name" value="alpha/beta hydrolase"/>
    <property type="match status" value="1"/>
</dbReference>
<accession>A0A0A6UP54</accession>
<dbReference type="InterPro" id="IPR012223">
    <property type="entry name" value="TEII"/>
</dbReference>
<dbReference type="eggNOG" id="COG3208">
    <property type="taxonomic scope" value="Bacteria"/>
</dbReference>
<dbReference type="PANTHER" id="PTHR11487:SF0">
    <property type="entry name" value="S-ACYL FATTY ACID SYNTHASE THIOESTERASE, MEDIUM CHAIN"/>
    <property type="match status" value="1"/>
</dbReference>
<gene>
    <name evidence="3" type="ORF">MB27_14875</name>
</gene>
<dbReference type="Pfam" id="PF00975">
    <property type="entry name" value="Thioesterase"/>
    <property type="match status" value="1"/>
</dbReference>
<feature type="domain" description="Thioesterase" evidence="2">
    <location>
        <begin position="16"/>
        <end position="227"/>
    </location>
</feature>
<sequence>MDYLRIYHPRPAAELRLVCLPHAGGTATAYRGWGSALPPWIELVSIQYPGRQDRLADPFVADLTTLITEVIAALPRDRPMAVFGHSMGATVGYELARRLPPVHLFLSAPASAVGRRLDTSDDDRLVADVQRLGGSGVALLDHPEIRRLALPAIRHDACMLAAHEIADGPPPDCPVTVLAGDADVACSPDAARRWARRTTAGFDLRVFPGGHHYLEDAGDQVVRLLAEKLEASRTGAR</sequence>
<dbReference type="SUPFAM" id="SSF53474">
    <property type="entry name" value="alpha/beta-Hydrolases"/>
    <property type="match status" value="1"/>
</dbReference>
<dbReference type="EMBL" id="JRTT01000015">
    <property type="protein sequence ID" value="KHD76823.1"/>
    <property type="molecule type" value="Genomic_DNA"/>
</dbReference>
<dbReference type="OrthoDB" id="8480037at2"/>
<evidence type="ECO:0000256" key="1">
    <source>
        <dbReference type="ARBA" id="ARBA00007169"/>
    </source>
</evidence>
<dbReference type="AlphaFoldDB" id="A0A0A6UP54"/>
<evidence type="ECO:0000313" key="4">
    <source>
        <dbReference type="Proteomes" id="UP000054537"/>
    </source>
</evidence>
<evidence type="ECO:0000313" key="3">
    <source>
        <dbReference type="EMBL" id="KHD76823.1"/>
    </source>
</evidence>
<keyword evidence="4" id="KW-1185">Reference proteome</keyword>
<protein>
    <recommendedName>
        <fullName evidence="2">Thioesterase domain-containing protein</fullName>
    </recommendedName>
</protein>
<reference evidence="3 4" key="1">
    <citation type="submission" date="2014-10" db="EMBL/GenBank/DDBJ databases">
        <title>Draft genome sequence of Actinoplanes utahensis NRRL 12052.</title>
        <authorList>
            <person name="Velasco-Bucheli B."/>
            <person name="del Cerro C."/>
            <person name="Hormigo D."/>
            <person name="Garcia J.L."/>
            <person name="Acebal C."/>
            <person name="Arroyo M."/>
            <person name="de la Mata I."/>
        </authorList>
    </citation>
    <scope>NUCLEOTIDE SEQUENCE [LARGE SCALE GENOMIC DNA]</scope>
    <source>
        <strain evidence="3 4">NRRL 12052</strain>
    </source>
</reference>
<dbReference type="RefSeq" id="WP_043525082.1">
    <property type="nucleotide sequence ID" value="NZ_BAABKU010000019.1"/>
</dbReference>
<dbReference type="GO" id="GO:0008610">
    <property type="term" value="P:lipid biosynthetic process"/>
    <property type="evidence" value="ECO:0007669"/>
    <property type="project" value="TreeGrafter"/>
</dbReference>
<dbReference type="STRING" id="1869.MB27_14875"/>
<dbReference type="Proteomes" id="UP000054537">
    <property type="component" value="Unassembled WGS sequence"/>
</dbReference>
<comment type="similarity">
    <text evidence="1">Belongs to the thioesterase family.</text>
</comment>
<proteinExistence type="inferred from homology"/>
<dbReference type="InterPro" id="IPR001031">
    <property type="entry name" value="Thioesterase"/>
</dbReference>
<organism evidence="3 4">
    <name type="scientific">Actinoplanes utahensis</name>
    <dbReference type="NCBI Taxonomy" id="1869"/>
    <lineage>
        <taxon>Bacteria</taxon>
        <taxon>Bacillati</taxon>
        <taxon>Actinomycetota</taxon>
        <taxon>Actinomycetes</taxon>
        <taxon>Micromonosporales</taxon>
        <taxon>Micromonosporaceae</taxon>
        <taxon>Actinoplanes</taxon>
    </lineage>
</organism>
<dbReference type="PANTHER" id="PTHR11487">
    <property type="entry name" value="THIOESTERASE"/>
    <property type="match status" value="1"/>
</dbReference>